<dbReference type="GO" id="GO:0003677">
    <property type="term" value="F:DNA binding"/>
    <property type="evidence" value="ECO:0007669"/>
    <property type="project" value="UniProtKB-KW"/>
</dbReference>
<dbReference type="GO" id="GO:0016987">
    <property type="term" value="F:sigma factor activity"/>
    <property type="evidence" value="ECO:0007669"/>
    <property type="project" value="UniProtKB-KW"/>
</dbReference>
<keyword evidence="8" id="KW-1185">Reference proteome</keyword>
<proteinExistence type="inferred from homology"/>
<dbReference type="Proteomes" id="UP000322244">
    <property type="component" value="Unassembled WGS sequence"/>
</dbReference>
<reference evidence="7 8" key="1">
    <citation type="submission" date="2019-07" db="EMBL/GenBank/DDBJ databases">
        <title>Rhodococcus cavernicolus sp. nov., isolated from a cave.</title>
        <authorList>
            <person name="Lee S.D."/>
        </authorList>
    </citation>
    <scope>NUCLEOTIDE SEQUENCE [LARGE SCALE GENOMIC DNA]</scope>
    <source>
        <strain evidence="7 8">C1-24</strain>
    </source>
</reference>
<keyword evidence="2" id="KW-0805">Transcription regulation</keyword>
<evidence type="ECO:0000256" key="3">
    <source>
        <dbReference type="ARBA" id="ARBA00023082"/>
    </source>
</evidence>
<feature type="domain" description="RNA polymerase sigma factor 70 region 4 type 2" evidence="6">
    <location>
        <begin position="25"/>
        <end position="70"/>
    </location>
</feature>
<evidence type="ECO:0000313" key="8">
    <source>
        <dbReference type="Proteomes" id="UP000322244"/>
    </source>
</evidence>
<sequence length="87" mass="9882">MLPDNTIGTTDSRGVPVRTEYDHVVRALDALPDRQRRALVSAFYTGLSATEIALVLGEQEAAVISLLHNATWRLRDRLDERDSRHRR</sequence>
<name>A0A5A7S9C9_9NOCA</name>
<keyword evidence="4" id="KW-0238">DNA-binding</keyword>
<dbReference type="InterPro" id="IPR013324">
    <property type="entry name" value="RNA_pol_sigma_r3/r4-like"/>
</dbReference>
<dbReference type="Gene3D" id="1.10.10.10">
    <property type="entry name" value="Winged helix-like DNA-binding domain superfamily/Winged helix DNA-binding domain"/>
    <property type="match status" value="1"/>
</dbReference>
<comment type="caution">
    <text evidence="7">The sequence shown here is derived from an EMBL/GenBank/DDBJ whole genome shotgun (WGS) entry which is preliminary data.</text>
</comment>
<keyword evidence="5" id="KW-0804">Transcription</keyword>
<evidence type="ECO:0000256" key="1">
    <source>
        <dbReference type="ARBA" id="ARBA00010641"/>
    </source>
</evidence>
<protein>
    <recommendedName>
        <fullName evidence="6">RNA polymerase sigma factor 70 region 4 type 2 domain-containing protein</fullName>
    </recommendedName>
</protein>
<dbReference type="AlphaFoldDB" id="A0A5A7S9C9"/>
<organism evidence="7 8">
    <name type="scientific">Antrihabitans cavernicola</name>
    <dbReference type="NCBI Taxonomy" id="2495913"/>
    <lineage>
        <taxon>Bacteria</taxon>
        <taxon>Bacillati</taxon>
        <taxon>Actinomycetota</taxon>
        <taxon>Actinomycetes</taxon>
        <taxon>Mycobacteriales</taxon>
        <taxon>Nocardiaceae</taxon>
        <taxon>Antrihabitans</taxon>
    </lineage>
</organism>
<dbReference type="OrthoDB" id="4864396at2"/>
<keyword evidence="3" id="KW-0731">Sigma factor</keyword>
<evidence type="ECO:0000259" key="6">
    <source>
        <dbReference type="Pfam" id="PF08281"/>
    </source>
</evidence>
<dbReference type="EMBL" id="VLNY01000005">
    <property type="protein sequence ID" value="KAA0022750.1"/>
    <property type="molecule type" value="Genomic_DNA"/>
</dbReference>
<dbReference type="GO" id="GO:0006352">
    <property type="term" value="P:DNA-templated transcription initiation"/>
    <property type="evidence" value="ECO:0007669"/>
    <property type="project" value="InterPro"/>
</dbReference>
<comment type="similarity">
    <text evidence="1">Belongs to the sigma-70 factor family. ECF subfamily.</text>
</comment>
<gene>
    <name evidence="7" type="ORF">FOY51_13825</name>
</gene>
<dbReference type="SUPFAM" id="SSF88659">
    <property type="entry name" value="Sigma3 and sigma4 domains of RNA polymerase sigma factors"/>
    <property type="match status" value="1"/>
</dbReference>
<dbReference type="Pfam" id="PF08281">
    <property type="entry name" value="Sigma70_r4_2"/>
    <property type="match status" value="1"/>
</dbReference>
<evidence type="ECO:0000256" key="4">
    <source>
        <dbReference type="ARBA" id="ARBA00023125"/>
    </source>
</evidence>
<accession>A0A5A7S9C9</accession>
<dbReference type="InterPro" id="IPR013249">
    <property type="entry name" value="RNA_pol_sigma70_r4_t2"/>
</dbReference>
<evidence type="ECO:0000256" key="2">
    <source>
        <dbReference type="ARBA" id="ARBA00023015"/>
    </source>
</evidence>
<evidence type="ECO:0000256" key="5">
    <source>
        <dbReference type="ARBA" id="ARBA00023163"/>
    </source>
</evidence>
<evidence type="ECO:0000313" key="7">
    <source>
        <dbReference type="EMBL" id="KAA0022750.1"/>
    </source>
</evidence>
<dbReference type="InterPro" id="IPR036388">
    <property type="entry name" value="WH-like_DNA-bd_sf"/>
</dbReference>